<proteinExistence type="predicted"/>
<keyword evidence="1" id="KW-0547">Nucleotide-binding</keyword>
<feature type="compositionally biased region" description="Low complexity" evidence="3">
    <location>
        <begin position="72"/>
        <end position="81"/>
    </location>
</feature>
<comment type="caution">
    <text evidence="5">The sequence shown here is derived from an EMBL/GenBank/DDBJ whole genome shotgun (WGS) entry which is preliminary data.</text>
</comment>
<gene>
    <name evidence="5" type="ORF">STCU_10729</name>
</gene>
<dbReference type="Proteomes" id="UP000015354">
    <property type="component" value="Unassembled WGS sequence"/>
</dbReference>
<sequence>MAIRESIAKEVQLDQLKKAGEIEEGADVDPVPEITRAHVEEAMRGARRSVSDADIRRYEMFKTSLQQPRAFGAAGDAPAGGSPAGGSGPSGGADNGNAGDEDDDLYS</sequence>
<evidence type="ECO:0000313" key="5">
    <source>
        <dbReference type="EMBL" id="EPY17245.1"/>
    </source>
</evidence>
<keyword evidence="6" id="KW-1185">Reference proteome</keyword>
<evidence type="ECO:0000256" key="2">
    <source>
        <dbReference type="ARBA" id="ARBA00022840"/>
    </source>
</evidence>
<dbReference type="GO" id="GO:0005524">
    <property type="term" value="F:ATP binding"/>
    <property type="evidence" value="ECO:0007669"/>
    <property type="project" value="UniProtKB-KW"/>
</dbReference>
<dbReference type="EMBL" id="ATMH01010587">
    <property type="protein sequence ID" value="EPY17245.1"/>
    <property type="molecule type" value="Genomic_DNA"/>
</dbReference>
<dbReference type="Gene3D" id="6.10.20.150">
    <property type="match status" value="1"/>
</dbReference>
<keyword evidence="2" id="KW-0067">ATP-binding</keyword>
<evidence type="ECO:0000313" key="6">
    <source>
        <dbReference type="Proteomes" id="UP000015354"/>
    </source>
</evidence>
<accession>S9V344</accession>
<dbReference type="OrthoDB" id="27435at2759"/>
<dbReference type="InterPro" id="IPR015415">
    <property type="entry name" value="Spast_Vps4_C"/>
</dbReference>
<evidence type="ECO:0000259" key="4">
    <source>
        <dbReference type="Pfam" id="PF09336"/>
    </source>
</evidence>
<evidence type="ECO:0000256" key="3">
    <source>
        <dbReference type="SAM" id="MobiDB-lite"/>
    </source>
</evidence>
<protein>
    <recommendedName>
        <fullName evidence="4">Spastin/Vps4 C-terminal domain-containing protein</fullName>
    </recommendedName>
</protein>
<feature type="region of interest" description="Disordered" evidence="3">
    <location>
        <begin position="66"/>
        <end position="107"/>
    </location>
</feature>
<dbReference type="AlphaFoldDB" id="S9V344"/>
<evidence type="ECO:0000256" key="1">
    <source>
        <dbReference type="ARBA" id="ARBA00022741"/>
    </source>
</evidence>
<feature type="domain" description="Spastin/Vps4 C-terminal" evidence="4">
    <location>
        <begin position="31"/>
        <end position="62"/>
    </location>
</feature>
<feature type="compositionally biased region" description="Gly residues" evidence="3">
    <location>
        <begin position="82"/>
        <end position="94"/>
    </location>
</feature>
<dbReference type="Pfam" id="PF09336">
    <property type="entry name" value="Vps4_C"/>
    <property type="match status" value="1"/>
</dbReference>
<name>S9V344_9TRYP</name>
<organism evidence="5 6">
    <name type="scientific">Strigomonas culicis</name>
    <dbReference type="NCBI Taxonomy" id="28005"/>
    <lineage>
        <taxon>Eukaryota</taxon>
        <taxon>Discoba</taxon>
        <taxon>Euglenozoa</taxon>
        <taxon>Kinetoplastea</taxon>
        <taxon>Metakinetoplastina</taxon>
        <taxon>Trypanosomatida</taxon>
        <taxon>Trypanosomatidae</taxon>
        <taxon>Strigomonadinae</taxon>
        <taxon>Strigomonas</taxon>
    </lineage>
</organism>
<reference evidence="5 6" key="1">
    <citation type="journal article" date="2013" name="PLoS ONE">
        <title>Predicting the Proteins of Angomonas deanei, Strigomonas culicis and Their Respective Endosymbionts Reveals New Aspects of the Trypanosomatidae Family.</title>
        <authorList>
            <person name="Motta M.C."/>
            <person name="Martins A.C."/>
            <person name="de Souza S.S."/>
            <person name="Catta-Preta C.M."/>
            <person name="Silva R."/>
            <person name="Klein C.C."/>
            <person name="de Almeida L.G."/>
            <person name="de Lima Cunha O."/>
            <person name="Ciapina L.P."/>
            <person name="Brocchi M."/>
            <person name="Colabardini A.C."/>
            <person name="de Araujo Lima B."/>
            <person name="Machado C.R."/>
            <person name="de Almeida Soares C.M."/>
            <person name="Probst C.M."/>
            <person name="de Menezes C.B."/>
            <person name="Thompson C.E."/>
            <person name="Bartholomeu D.C."/>
            <person name="Gradia D.F."/>
            <person name="Pavoni D.P."/>
            <person name="Grisard E.C."/>
            <person name="Fantinatti-Garboggini F."/>
            <person name="Marchini F.K."/>
            <person name="Rodrigues-Luiz G.F."/>
            <person name="Wagner G."/>
            <person name="Goldman G.H."/>
            <person name="Fietto J.L."/>
            <person name="Elias M.C."/>
            <person name="Goldman M.H."/>
            <person name="Sagot M.F."/>
            <person name="Pereira M."/>
            <person name="Stoco P.H."/>
            <person name="de Mendonca-Neto R.P."/>
            <person name="Teixeira S.M."/>
            <person name="Maciel T.E."/>
            <person name="de Oliveira Mendes T.A."/>
            <person name="Urmenyi T.P."/>
            <person name="de Souza W."/>
            <person name="Schenkman S."/>
            <person name="de Vasconcelos A.T."/>
        </authorList>
    </citation>
    <scope>NUCLEOTIDE SEQUENCE [LARGE SCALE GENOMIC DNA]</scope>
</reference>